<sequence length="111" mass="12667">MLTPTETTVLWGMHHPYWLIAIAIALLVCLQLAISMVNQLLRRSLKWLGKSPLFLGRWLITQNPLRSPSEDSQDQQLISLLAKLETLHQEQASLLRELQVTLRSRGINQGD</sequence>
<feature type="transmembrane region" description="Helical" evidence="1">
    <location>
        <begin position="17"/>
        <end position="41"/>
    </location>
</feature>
<dbReference type="AlphaFoldDB" id="A0A929F7G2"/>
<proteinExistence type="predicted"/>
<dbReference type="RefSeq" id="WP_193994174.1">
    <property type="nucleotide sequence ID" value="NZ_JADEXP010000150.1"/>
</dbReference>
<evidence type="ECO:0000313" key="2">
    <source>
        <dbReference type="EMBL" id="MBE9068226.1"/>
    </source>
</evidence>
<evidence type="ECO:0000256" key="1">
    <source>
        <dbReference type="SAM" id="Phobius"/>
    </source>
</evidence>
<keyword evidence="1" id="KW-0812">Transmembrane</keyword>
<accession>A0A929F7G2</accession>
<reference evidence="2" key="1">
    <citation type="submission" date="2020-10" db="EMBL/GenBank/DDBJ databases">
        <authorList>
            <person name="Castelo-Branco R."/>
            <person name="Eusebio N."/>
            <person name="Adriana R."/>
            <person name="Vieira A."/>
            <person name="Brugerolle De Fraissinette N."/>
            <person name="Rezende De Castro R."/>
            <person name="Schneider M.P."/>
            <person name="Vasconcelos V."/>
            <person name="Leao P.N."/>
        </authorList>
    </citation>
    <scope>NUCLEOTIDE SEQUENCE</scope>
    <source>
        <strain evidence="2">LEGE 11479</strain>
    </source>
</reference>
<dbReference type="Proteomes" id="UP000615026">
    <property type="component" value="Unassembled WGS sequence"/>
</dbReference>
<dbReference type="EMBL" id="JADEXP010000150">
    <property type="protein sequence ID" value="MBE9068226.1"/>
    <property type="molecule type" value="Genomic_DNA"/>
</dbReference>
<organism evidence="2 3">
    <name type="scientific">Leptolyngbya cf. ectocarpi LEGE 11479</name>
    <dbReference type="NCBI Taxonomy" id="1828722"/>
    <lineage>
        <taxon>Bacteria</taxon>
        <taxon>Bacillati</taxon>
        <taxon>Cyanobacteriota</taxon>
        <taxon>Cyanophyceae</taxon>
        <taxon>Leptolyngbyales</taxon>
        <taxon>Leptolyngbyaceae</taxon>
        <taxon>Leptolyngbya group</taxon>
        <taxon>Leptolyngbya</taxon>
    </lineage>
</organism>
<comment type="caution">
    <text evidence="2">The sequence shown here is derived from an EMBL/GenBank/DDBJ whole genome shotgun (WGS) entry which is preliminary data.</text>
</comment>
<name>A0A929F7G2_LEPEC</name>
<evidence type="ECO:0000313" key="3">
    <source>
        <dbReference type="Proteomes" id="UP000615026"/>
    </source>
</evidence>
<keyword evidence="1" id="KW-0472">Membrane</keyword>
<keyword evidence="1" id="KW-1133">Transmembrane helix</keyword>
<protein>
    <submittedName>
        <fullName evidence="2">Uncharacterized protein</fullName>
    </submittedName>
</protein>
<gene>
    <name evidence="2" type="ORF">IQ260_16365</name>
</gene>
<keyword evidence="3" id="KW-1185">Reference proteome</keyword>